<dbReference type="AlphaFoldDB" id="A0A1I6GR76"/>
<organism evidence="2 3">
    <name type="scientific">Robiginitalea myxolifaciens</name>
    <dbReference type="NCBI Taxonomy" id="400055"/>
    <lineage>
        <taxon>Bacteria</taxon>
        <taxon>Pseudomonadati</taxon>
        <taxon>Bacteroidota</taxon>
        <taxon>Flavobacteriia</taxon>
        <taxon>Flavobacteriales</taxon>
        <taxon>Flavobacteriaceae</taxon>
        <taxon>Robiginitalea</taxon>
    </lineage>
</organism>
<proteinExistence type="predicted"/>
<keyword evidence="3" id="KW-1185">Reference proteome</keyword>
<dbReference type="OrthoDB" id="1199048at2"/>
<gene>
    <name evidence="2" type="ORF">SAMN04490243_1631</name>
</gene>
<evidence type="ECO:0000256" key="1">
    <source>
        <dbReference type="SAM" id="SignalP"/>
    </source>
</evidence>
<keyword evidence="1" id="KW-0732">Signal</keyword>
<dbReference type="Pfam" id="PF19515">
    <property type="entry name" value="DUF6048"/>
    <property type="match status" value="1"/>
</dbReference>
<accession>A0A1I6GR76</accession>
<dbReference type="STRING" id="400055.SAMN04490243_1631"/>
<evidence type="ECO:0000313" key="2">
    <source>
        <dbReference type="EMBL" id="SFR44755.1"/>
    </source>
</evidence>
<protein>
    <recommendedName>
        <fullName evidence="4">Outer membrane protein beta-barrel domain-containing protein</fullName>
    </recommendedName>
</protein>
<feature type="chain" id="PRO_5011762695" description="Outer membrane protein beta-barrel domain-containing protein" evidence="1">
    <location>
        <begin position="27"/>
        <end position="268"/>
    </location>
</feature>
<sequence>MRHTGAFQIHIGLLFLLLLATPQLSAQEEENLEPVEAATEETRPPRSEAYGLRVGVDLSRILISTLDDKYTGLELVGDYRLKQNLYLAAELGTETREISETLDNENGVNIIELYNFESSGSYLKLGVDYNTYENWFGMNNSIYIGARYAFSTFSKDLNSYTLFNSNRYWNPDSFIDGTQAPQELSGLNASWIEMVAGVKAELFANFFLGASIRLGYLVSRKESDILPHIWIPGFNRVNTESSFGSSFNYTLTYFLPLYRKARAPKPEE</sequence>
<dbReference type="Proteomes" id="UP000199534">
    <property type="component" value="Unassembled WGS sequence"/>
</dbReference>
<name>A0A1I6GR76_9FLAO</name>
<dbReference type="EMBL" id="FOYQ01000002">
    <property type="protein sequence ID" value="SFR44755.1"/>
    <property type="molecule type" value="Genomic_DNA"/>
</dbReference>
<dbReference type="InterPro" id="IPR046111">
    <property type="entry name" value="DUF6048"/>
</dbReference>
<feature type="signal peptide" evidence="1">
    <location>
        <begin position="1"/>
        <end position="26"/>
    </location>
</feature>
<reference evidence="2 3" key="1">
    <citation type="submission" date="2016-10" db="EMBL/GenBank/DDBJ databases">
        <authorList>
            <person name="de Groot N.N."/>
        </authorList>
    </citation>
    <scope>NUCLEOTIDE SEQUENCE [LARGE SCALE GENOMIC DNA]</scope>
    <source>
        <strain evidence="2 3">DSM 21019</strain>
    </source>
</reference>
<dbReference type="RefSeq" id="WP_092982130.1">
    <property type="nucleotide sequence ID" value="NZ_FOYQ01000002.1"/>
</dbReference>
<evidence type="ECO:0000313" key="3">
    <source>
        <dbReference type="Proteomes" id="UP000199534"/>
    </source>
</evidence>
<evidence type="ECO:0008006" key="4">
    <source>
        <dbReference type="Google" id="ProtNLM"/>
    </source>
</evidence>